<keyword evidence="3" id="KW-1185">Reference proteome</keyword>
<organism evidence="2 3">
    <name type="scientific">Ramlibacter rhizophilus</name>
    <dbReference type="NCBI Taxonomy" id="1781167"/>
    <lineage>
        <taxon>Bacteria</taxon>
        <taxon>Pseudomonadati</taxon>
        <taxon>Pseudomonadota</taxon>
        <taxon>Betaproteobacteria</taxon>
        <taxon>Burkholderiales</taxon>
        <taxon>Comamonadaceae</taxon>
        <taxon>Ramlibacter</taxon>
    </lineage>
</organism>
<name>A0A4Z0BDE7_9BURK</name>
<accession>A0A4Z0BDE7</accession>
<protein>
    <submittedName>
        <fullName evidence="2">Uncharacterized protein</fullName>
    </submittedName>
</protein>
<proteinExistence type="predicted"/>
<comment type="caution">
    <text evidence="2">The sequence shown here is derived from an EMBL/GenBank/DDBJ whole genome shotgun (WGS) entry which is preliminary data.</text>
</comment>
<gene>
    <name evidence="2" type="ORF">EZ242_17565</name>
</gene>
<dbReference type="InterPro" id="IPR025157">
    <property type="entry name" value="Hemagglutinin_rpt"/>
</dbReference>
<reference evidence="2 3" key="1">
    <citation type="submission" date="2019-03" db="EMBL/GenBank/DDBJ databases">
        <title>Ramlibacter rhizophilus CCTCC AB2015357, whole genome shotgun sequence.</title>
        <authorList>
            <person name="Zhang X."/>
            <person name="Feng G."/>
            <person name="Zhu H."/>
        </authorList>
    </citation>
    <scope>NUCLEOTIDE SEQUENCE [LARGE SCALE GENOMIC DNA]</scope>
    <source>
        <strain evidence="2 3">CCTCC AB2015357</strain>
    </source>
</reference>
<evidence type="ECO:0000313" key="2">
    <source>
        <dbReference type="EMBL" id="TFY97335.1"/>
    </source>
</evidence>
<dbReference type="OrthoDB" id="5666689at2"/>
<dbReference type="AlphaFoldDB" id="A0A4Z0BDE7"/>
<dbReference type="Pfam" id="PF13332">
    <property type="entry name" value="Fil_haemagg_2"/>
    <property type="match status" value="1"/>
</dbReference>
<sequence length="996" mass="101142">MRITEVREASSSTLTHTTCQAGLSVSASHPVLDAGSTVGRLARAAGDTDDARMPALAAASAALTVNEAAAAMANPAKANASINLTLGSSKQTSRTQEQADTAAGSTVAAGGNLSVVATGGGADSTLRVRGSRLSAGEDALLQADGRIDLLAAQSTRAQQSRSSGSSTSIGVGFSTGAQSGVTFNAGASRSKGQADGQEQVHTHTQVSAGNALVVQSGGDTTLRGAVIDADTVRARIGGHLTIESPQDTSTYESRQTSAGVGVSLCVPPLCAGSSSASVSAGRTRIDSTYASVGEQSAIRAGDGGFDVQVEGRTSLTGGAITSTDAAVQAGANTFTSREGVQLQDVNNQAGYSGRGVALTLGKGVDTQGTPTATSRGAGFGSDSGSAQSVTRAGISGVAGDTAARTGDAQTGIAPIFDAERVQREIDAQVTITQHALPQLFRAAGTYADRQRDDLRTRARGEVDPQRQAELNAQAGRWEEGGDFRVALHSAIGLLGGDVAGAVGSGAAAAAAPALEQLQNGVSVALADAGLTPALAREVASGVASVAAAGIGGITTGGALAGAATGMNVDANNRQLHAAEERWLKDRAKDFARQEGISEDEALRRLTQQALKDVDFLWRAQLADGDDAKAQAFLAGAEQTFTNDLGAQQRLFTATGQQLLRPEMFADTADPAFYRQFAQSGISRSLSAGLAKELRDSGIDVARGAVDLARTARDNPGLVVNAVWETVRTLPHSVVDGFKESGTSIGEGTAVALTPALASKVDALYGSDTAGAQRALLAIRVAAAVTGTAGTAKMAASAADATAVAVARKLDDALDQKALEGLLKSGGVHDRSGNPLLDLKQLTDAQKGAMGDLFGANTVKQIVPDGQKIARVPGVGETGIDDLYKVNRPDVDYVVIEYKFVGDPKRSGSSALGSTADGRQGSIEWITGSNRLGKAVGDDTAHAVNRAAQADRIETWVVTTKADGSTLVQVLDAKGAVKAIDTSRVLAPTRNLSGATP</sequence>
<dbReference type="RefSeq" id="WP_135286502.1">
    <property type="nucleotide sequence ID" value="NZ_SMLL01000007.1"/>
</dbReference>
<evidence type="ECO:0000256" key="1">
    <source>
        <dbReference type="SAM" id="MobiDB-lite"/>
    </source>
</evidence>
<evidence type="ECO:0000313" key="3">
    <source>
        <dbReference type="Proteomes" id="UP000297564"/>
    </source>
</evidence>
<dbReference type="GO" id="GO:0003824">
    <property type="term" value="F:catalytic activity"/>
    <property type="evidence" value="ECO:0007669"/>
    <property type="project" value="UniProtKB-ARBA"/>
</dbReference>
<feature type="region of interest" description="Disordered" evidence="1">
    <location>
        <begin position="184"/>
        <end position="210"/>
    </location>
</feature>
<dbReference type="Proteomes" id="UP000297564">
    <property type="component" value="Unassembled WGS sequence"/>
</dbReference>
<dbReference type="EMBL" id="SMLL01000007">
    <property type="protein sequence ID" value="TFY97335.1"/>
    <property type="molecule type" value="Genomic_DNA"/>
</dbReference>